<reference evidence="1" key="1">
    <citation type="submission" date="2021-02" db="EMBL/GenBank/DDBJ databases">
        <authorList>
            <person name="Nowell W R."/>
        </authorList>
    </citation>
    <scope>NUCLEOTIDE SEQUENCE</scope>
</reference>
<evidence type="ECO:0000313" key="2">
    <source>
        <dbReference type="Proteomes" id="UP000663852"/>
    </source>
</evidence>
<dbReference type="OrthoDB" id="120976at2759"/>
<evidence type="ECO:0000313" key="1">
    <source>
        <dbReference type="EMBL" id="CAF1381715.1"/>
    </source>
</evidence>
<dbReference type="SUPFAM" id="SSF52047">
    <property type="entry name" value="RNI-like"/>
    <property type="match status" value="1"/>
</dbReference>
<dbReference type="EMBL" id="CAJNOJ010000300">
    <property type="protein sequence ID" value="CAF1381715.1"/>
    <property type="molecule type" value="Genomic_DNA"/>
</dbReference>
<comment type="caution">
    <text evidence="1">The sequence shown here is derived from an EMBL/GenBank/DDBJ whole genome shotgun (WGS) entry which is preliminary data.</text>
</comment>
<dbReference type="InterPro" id="IPR052394">
    <property type="entry name" value="LRR-containing"/>
</dbReference>
<sequence>MHYSNDFTTAGLNHLATALHDNKTLTFLRLASNSLEDVDAQHLSNVLRQNKVLTILKLQDNRIGDAGAKYLANALENNTVHNDRVWPKHYTKTITALYLESNNITFADDGVQHLTEALQNNTTLTVLDLANADIRVKGAQYLADLLISDNTKLSRLYLKNNSVEDVGSQHLGNALRKNQTLNTFLIGSNPFGHYEARRLADALAFHTVFST</sequence>
<protein>
    <submittedName>
        <fullName evidence="1">Uncharacterized protein</fullName>
    </submittedName>
</protein>
<gene>
    <name evidence="1" type="ORF">EDS130_LOCUS34963</name>
</gene>
<organism evidence="1 2">
    <name type="scientific">Adineta ricciae</name>
    <name type="common">Rotifer</name>
    <dbReference type="NCBI Taxonomy" id="249248"/>
    <lineage>
        <taxon>Eukaryota</taxon>
        <taxon>Metazoa</taxon>
        <taxon>Spiralia</taxon>
        <taxon>Gnathifera</taxon>
        <taxon>Rotifera</taxon>
        <taxon>Eurotatoria</taxon>
        <taxon>Bdelloidea</taxon>
        <taxon>Adinetida</taxon>
        <taxon>Adinetidae</taxon>
        <taxon>Adineta</taxon>
    </lineage>
</organism>
<dbReference type="InterPro" id="IPR001611">
    <property type="entry name" value="Leu-rich_rpt"/>
</dbReference>
<dbReference type="InterPro" id="IPR032675">
    <property type="entry name" value="LRR_dom_sf"/>
</dbReference>
<name>A0A815JLZ1_ADIRI</name>
<dbReference type="Pfam" id="PF13516">
    <property type="entry name" value="LRR_6"/>
    <property type="match status" value="3"/>
</dbReference>
<accession>A0A815JLZ1</accession>
<dbReference type="Proteomes" id="UP000663852">
    <property type="component" value="Unassembled WGS sequence"/>
</dbReference>
<dbReference type="AlphaFoldDB" id="A0A815JLZ1"/>
<dbReference type="Gene3D" id="3.80.10.10">
    <property type="entry name" value="Ribonuclease Inhibitor"/>
    <property type="match status" value="2"/>
</dbReference>
<dbReference type="SMART" id="SM00368">
    <property type="entry name" value="LRR_RI"/>
    <property type="match status" value="6"/>
</dbReference>
<proteinExistence type="predicted"/>
<dbReference type="PANTHER" id="PTHR24114">
    <property type="entry name" value="LEUCINE RICH REPEAT FAMILY PROTEIN"/>
    <property type="match status" value="1"/>
</dbReference>
<dbReference type="PANTHER" id="PTHR24114:SF2">
    <property type="entry name" value="F-BOX DOMAIN-CONTAINING PROTEIN-RELATED"/>
    <property type="match status" value="1"/>
</dbReference>